<feature type="domain" description="Solute-binding protein family 5" evidence="2">
    <location>
        <begin position="107"/>
        <end position="452"/>
    </location>
</feature>
<dbReference type="Proteomes" id="UP000562124">
    <property type="component" value="Unassembled WGS sequence"/>
</dbReference>
<gene>
    <name evidence="3" type="ORF">HIR71_12145</name>
</gene>
<sequence>MKKILAGSPNRPARRGLALTALVASAALVLTACTGGGTSGDDTGATPGGEAAAGEINPDATIEAGISYTLSGGFDPMITTGAVTVAANWHTMEGLTELDPVTREVLPALGAELPTQVDETTWQVDLREGAVFHNGSPVTTEDVVFSFDRVMDPANNSLYAGFIRFISDVTAVDEDTVEIKLAYPFSLVPERLSVVKIVPKAVVESDYESFNALPIGTGPYKIVSATPDDSIVFERFDDYTGTRPALAAGMNWNLLSDPAARVTAMSSGTVQAIEDVPYIDIPSLEGTVDVESVQSFGLLFMMFNTDLAPFDDPRVRQAFLYALDMDKIIENGLLGNAAPATSFLPESHPNYNEASTVYTYDPEKAKELLAEAGVENLDITLLTTDTGWVADVAPLIKEDLDAIGVSTTLDIGQSGGQYTKVDAGNLQVMVAPGDPSVFGNDPDLLMRWWYGDNVWSKSRYRWNDDPKFAELTALLDEAAQAEGDAQQELWNEAFDLISEQVPLYPLLHRQLPTAWDSERLSGFAPVPLTGLSFLDVGVIE</sequence>
<accession>A0A7Y0M053</accession>
<name>A0A7Y0M053_CELFI</name>
<dbReference type="InterPro" id="IPR030678">
    <property type="entry name" value="Peptide/Ni-bd"/>
</dbReference>
<dbReference type="GO" id="GO:0042597">
    <property type="term" value="C:periplasmic space"/>
    <property type="evidence" value="ECO:0007669"/>
    <property type="project" value="UniProtKB-ARBA"/>
</dbReference>
<evidence type="ECO:0000313" key="4">
    <source>
        <dbReference type="Proteomes" id="UP000562124"/>
    </source>
</evidence>
<dbReference type="Gene3D" id="3.90.76.10">
    <property type="entry name" value="Dipeptide-binding Protein, Domain 1"/>
    <property type="match status" value="1"/>
</dbReference>
<comment type="caution">
    <text evidence="3">The sequence shown here is derived from an EMBL/GenBank/DDBJ whole genome shotgun (WGS) entry which is preliminary data.</text>
</comment>
<dbReference type="InterPro" id="IPR000914">
    <property type="entry name" value="SBP_5_dom"/>
</dbReference>
<proteinExistence type="predicted"/>
<feature type="signal peptide" evidence="1">
    <location>
        <begin position="1"/>
        <end position="32"/>
    </location>
</feature>
<dbReference type="CDD" id="cd00995">
    <property type="entry name" value="PBP2_NikA_DppA_OppA_like"/>
    <property type="match status" value="1"/>
</dbReference>
<keyword evidence="4" id="KW-1185">Reference proteome</keyword>
<protein>
    <submittedName>
        <fullName evidence="3">ABC transporter substrate-binding protein</fullName>
    </submittedName>
</protein>
<dbReference type="Pfam" id="PF00496">
    <property type="entry name" value="SBP_bac_5"/>
    <property type="match status" value="1"/>
</dbReference>
<keyword evidence="1" id="KW-0732">Signal</keyword>
<evidence type="ECO:0000256" key="1">
    <source>
        <dbReference type="SAM" id="SignalP"/>
    </source>
</evidence>
<dbReference type="AlphaFoldDB" id="A0A7Y0M053"/>
<dbReference type="PROSITE" id="PS51257">
    <property type="entry name" value="PROKAR_LIPOPROTEIN"/>
    <property type="match status" value="1"/>
</dbReference>
<feature type="chain" id="PRO_5030536328" evidence="1">
    <location>
        <begin position="33"/>
        <end position="540"/>
    </location>
</feature>
<evidence type="ECO:0000313" key="3">
    <source>
        <dbReference type="EMBL" id="NMR20959.1"/>
    </source>
</evidence>
<dbReference type="Gene3D" id="3.10.105.10">
    <property type="entry name" value="Dipeptide-binding Protein, Domain 3"/>
    <property type="match status" value="1"/>
</dbReference>
<dbReference type="RefSeq" id="WP_169325336.1">
    <property type="nucleotide sequence ID" value="NZ_JABCJJ010000020.1"/>
</dbReference>
<dbReference type="Gene3D" id="3.40.190.10">
    <property type="entry name" value="Periplasmic binding protein-like II"/>
    <property type="match status" value="1"/>
</dbReference>
<dbReference type="GO" id="GO:0015833">
    <property type="term" value="P:peptide transport"/>
    <property type="evidence" value="ECO:0007669"/>
    <property type="project" value="TreeGrafter"/>
</dbReference>
<dbReference type="GO" id="GO:1904680">
    <property type="term" value="F:peptide transmembrane transporter activity"/>
    <property type="evidence" value="ECO:0007669"/>
    <property type="project" value="TreeGrafter"/>
</dbReference>
<reference evidence="3 4" key="1">
    <citation type="submission" date="2020-04" db="EMBL/GenBank/DDBJ databases">
        <title>Sequencing and Assembly of C. fimi.</title>
        <authorList>
            <person name="Ramsey A.R."/>
        </authorList>
    </citation>
    <scope>NUCLEOTIDE SEQUENCE [LARGE SCALE GENOMIC DNA]</scope>
    <source>
        <strain evidence="3 4">SB</strain>
    </source>
</reference>
<dbReference type="SUPFAM" id="SSF53850">
    <property type="entry name" value="Periplasmic binding protein-like II"/>
    <property type="match status" value="1"/>
</dbReference>
<dbReference type="GO" id="GO:0043190">
    <property type="term" value="C:ATP-binding cassette (ABC) transporter complex"/>
    <property type="evidence" value="ECO:0007669"/>
    <property type="project" value="InterPro"/>
</dbReference>
<organism evidence="3 4">
    <name type="scientific">Cellulomonas fimi</name>
    <dbReference type="NCBI Taxonomy" id="1708"/>
    <lineage>
        <taxon>Bacteria</taxon>
        <taxon>Bacillati</taxon>
        <taxon>Actinomycetota</taxon>
        <taxon>Actinomycetes</taxon>
        <taxon>Micrococcales</taxon>
        <taxon>Cellulomonadaceae</taxon>
        <taxon>Cellulomonas</taxon>
    </lineage>
</organism>
<dbReference type="EMBL" id="JABCJJ010000020">
    <property type="protein sequence ID" value="NMR20959.1"/>
    <property type="molecule type" value="Genomic_DNA"/>
</dbReference>
<dbReference type="InterPro" id="IPR039424">
    <property type="entry name" value="SBP_5"/>
</dbReference>
<evidence type="ECO:0000259" key="2">
    <source>
        <dbReference type="Pfam" id="PF00496"/>
    </source>
</evidence>
<dbReference type="PIRSF" id="PIRSF002741">
    <property type="entry name" value="MppA"/>
    <property type="match status" value="1"/>
</dbReference>
<dbReference type="PANTHER" id="PTHR30290">
    <property type="entry name" value="PERIPLASMIC BINDING COMPONENT OF ABC TRANSPORTER"/>
    <property type="match status" value="1"/>
</dbReference>